<feature type="region of interest" description="Disordered" evidence="6">
    <location>
        <begin position="959"/>
        <end position="992"/>
    </location>
</feature>
<dbReference type="SMART" id="SM00862">
    <property type="entry name" value="Trans_reg_C"/>
    <property type="match status" value="1"/>
</dbReference>
<evidence type="ECO:0000256" key="2">
    <source>
        <dbReference type="ARBA" id="ARBA00023015"/>
    </source>
</evidence>
<dbReference type="InterPro" id="IPR019734">
    <property type="entry name" value="TPR_rpt"/>
</dbReference>
<dbReference type="AlphaFoldDB" id="A0A3M2M2U1"/>
<dbReference type="GO" id="GO:0000160">
    <property type="term" value="P:phosphorelay signal transduction system"/>
    <property type="evidence" value="ECO:0007669"/>
    <property type="project" value="InterPro"/>
</dbReference>
<dbReference type="GO" id="GO:0006355">
    <property type="term" value="P:regulation of DNA-templated transcription"/>
    <property type="evidence" value="ECO:0007669"/>
    <property type="project" value="InterPro"/>
</dbReference>
<dbReference type="Gene3D" id="1.25.40.10">
    <property type="entry name" value="Tetratricopeptide repeat domain"/>
    <property type="match status" value="2"/>
</dbReference>
<protein>
    <recommendedName>
        <fullName evidence="7">OmpR/PhoB-type domain-containing protein</fullName>
    </recommendedName>
</protein>
<dbReference type="InterPro" id="IPR005158">
    <property type="entry name" value="BTAD"/>
</dbReference>
<feature type="DNA-binding region" description="OmpR/PhoB-type" evidence="5">
    <location>
        <begin position="2"/>
        <end position="101"/>
    </location>
</feature>
<gene>
    <name evidence="8" type="ORF">EBO15_14660</name>
</gene>
<proteinExistence type="inferred from homology"/>
<feature type="region of interest" description="Disordered" evidence="6">
    <location>
        <begin position="256"/>
        <end position="293"/>
    </location>
</feature>
<dbReference type="CDD" id="cd15831">
    <property type="entry name" value="BTAD"/>
    <property type="match status" value="1"/>
</dbReference>
<evidence type="ECO:0000259" key="7">
    <source>
        <dbReference type="PROSITE" id="PS51755"/>
    </source>
</evidence>
<accession>A0A3M2M2U1</accession>
<reference evidence="8 9" key="1">
    <citation type="submission" date="2018-10" db="EMBL/GenBank/DDBJ databases">
        <title>Isolation from soil.</title>
        <authorList>
            <person name="Hu J."/>
        </authorList>
    </citation>
    <scope>NUCLEOTIDE SEQUENCE [LARGE SCALE GENOMIC DNA]</scope>
    <source>
        <strain evidence="8 9">NEAU-Ht49</strain>
    </source>
</reference>
<keyword evidence="3 5" id="KW-0238">DNA-binding</keyword>
<dbReference type="SUPFAM" id="SSF52540">
    <property type="entry name" value="P-loop containing nucleoside triphosphate hydrolases"/>
    <property type="match status" value="1"/>
</dbReference>
<dbReference type="SUPFAM" id="SSF46894">
    <property type="entry name" value="C-terminal effector domain of the bipartite response regulators"/>
    <property type="match status" value="1"/>
</dbReference>
<dbReference type="InterPro" id="IPR011990">
    <property type="entry name" value="TPR-like_helical_dom_sf"/>
</dbReference>
<keyword evidence="9" id="KW-1185">Reference proteome</keyword>
<dbReference type="Gene3D" id="3.40.50.300">
    <property type="entry name" value="P-loop containing nucleotide triphosphate hydrolases"/>
    <property type="match status" value="1"/>
</dbReference>
<dbReference type="InterPro" id="IPR036388">
    <property type="entry name" value="WH-like_DNA-bd_sf"/>
</dbReference>
<dbReference type="InterPro" id="IPR051677">
    <property type="entry name" value="AfsR-DnrI-RedD_regulator"/>
</dbReference>
<evidence type="ECO:0000256" key="4">
    <source>
        <dbReference type="ARBA" id="ARBA00023163"/>
    </source>
</evidence>
<evidence type="ECO:0000256" key="5">
    <source>
        <dbReference type="PROSITE-ProRule" id="PRU01091"/>
    </source>
</evidence>
<dbReference type="InterPro" id="IPR002182">
    <property type="entry name" value="NB-ARC"/>
</dbReference>
<dbReference type="Gene3D" id="1.10.10.10">
    <property type="entry name" value="Winged helix-like DNA-binding domain superfamily/Winged helix DNA-binding domain"/>
    <property type="match status" value="1"/>
</dbReference>
<dbReference type="InterPro" id="IPR016032">
    <property type="entry name" value="Sig_transdc_resp-reg_C-effctor"/>
</dbReference>
<evidence type="ECO:0000256" key="6">
    <source>
        <dbReference type="SAM" id="MobiDB-lite"/>
    </source>
</evidence>
<feature type="domain" description="OmpR/PhoB-type" evidence="7">
    <location>
        <begin position="2"/>
        <end position="101"/>
    </location>
</feature>
<evidence type="ECO:0000313" key="9">
    <source>
        <dbReference type="Proteomes" id="UP000282674"/>
    </source>
</evidence>
<dbReference type="GO" id="GO:0003677">
    <property type="term" value="F:DNA binding"/>
    <property type="evidence" value="ECO:0007669"/>
    <property type="project" value="UniProtKB-UniRule"/>
</dbReference>
<evidence type="ECO:0000256" key="1">
    <source>
        <dbReference type="ARBA" id="ARBA00005820"/>
    </source>
</evidence>
<dbReference type="InterPro" id="IPR001867">
    <property type="entry name" value="OmpR/PhoB-type_DNA-bd"/>
</dbReference>
<dbReference type="PANTHER" id="PTHR35807:SF1">
    <property type="entry name" value="TRANSCRIPTIONAL REGULATOR REDD"/>
    <property type="match status" value="1"/>
</dbReference>
<keyword evidence="4" id="KW-0804">Transcription</keyword>
<evidence type="ECO:0000256" key="3">
    <source>
        <dbReference type="ARBA" id="ARBA00023125"/>
    </source>
</evidence>
<dbReference type="GO" id="GO:0043531">
    <property type="term" value="F:ADP binding"/>
    <property type="evidence" value="ECO:0007669"/>
    <property type="project" value="InterPro"/>
</dbReference>
<dbReference type="SUPFAM" id="SSF48452">
    <property type="entry name" value="TPR-like"/>
    <property type="match status" value="3"/>
</dbReference>
<dbReference type="PRINTS" id="PR00364">
    <property type="entry name" value="DISEASERSIST"/>
</dbReference>
<feature type="compositionally biased region" description="Basic and acidic residues" evidence="6">
    <location>
        <begin position="959"/>
        <end position="970"/>
    </location>
</feature>
<keyword evidence="2" id="KW-0805">Transcription regulation</keyword>
<feature type="compositionally biased region" description="Polar residues" evidence="6">
    <location>
        <begin position="257"/>
        <end position="280"/>
    </location>
</feature>
<feature type="compositionally biased region" description="Basic and acidic residues" evidence="6">
    <location>
        <begin position="981"/>
        <end position="992"/>
    </location>
</feature>
<dbReference type="EMBL" id="RFFG01000022">
    <property type="protein sequence ID" value="RMI43937.1"/>
    <property type="molecule type" value="Genomic_DNA"/>
</dbReference>
<dbReference type="Proteomes" id="UP000282674">
    <property type="component" value="Unassembled WGS sequence"/>
</dbReference>
<dbReference type="Pfam" id="PF00931">
    <property type="entry name" value="NB-ARC"/>
    <property type="match status" value="1"/>
</dbReference>
<comment type="similarity">
    <text evidence="1">Belongs to the AfsR/DnrI/RedD regulatory family.</text>
</comment>
<dbReference type="PANTHER" id="PTHR35807">
    <property type="entry name" value="TRANSCRIPTIONAL REGULATOR REDD-RELATED"/>
    <property type="match status" value="1"/>
</dbReference>
<evidence type="ECO:0000313" key="8">
    <source>
        <dbReference type="EMBL" id="RMI43937.1"/>
    </source>
</evidence>
<dbReference type="PROSITE" id="PS51755">
    <property type="entry name" value="OMPR_PHOB"/>
    <property type="match status" value="1"/>
</dbReference>
<dbReference type="SMART" id="SM00028">
    <property type="entry name" value="TPR"/>
    <property type="match status" value="3"/>
</dbReference>
<dbReference type="InterPro" id="IPR027417">
    <property type="entry name" value="P-loop_NTPase"/>
</dbReference>
<sequence>MNLSATRSHVLRFGILGPVTAWDNDVELPLGGWRPRALLARLLLHPGEVVPSRELIRAFYDSELPESVGSTPKTAAKLLRQALAGQRGLIETRPSGYRIAVQPELVDAGEFRALVRTADRQDPAEACRTLERALRLWRGPALADLGGTVFRAAAAQWDEMRLVALERKITAGLALGHHQDLIGELYELIDNHAQRETPRGLLMRALVRSGRTSEALEVYSDYRDHVREQFGIEPSPQLSQLQIRILNMDPDLLGIPSQRSPVSTQSPGWGDNTDTNTAPPVSSVLAPDNLPARPHGMIGRSEQLALIQRALTAHDRSHLPIVVISGPGGYGKTTLAIEAAHRLADDYPGGRLYAYLSGAQPHPASAGDVLARFLAFLGVTEVPTALEAKAEVFRAAVTGKRVLIVLDDASLSTQVLPLLPGDPDCAVLVTSRAPMAGMRGDHIILGPMSQREAHTLITDRVGDERTAGPDNDTDLRRLIRLCSGMPLALDLACARLATHPHWDLMHLADRLEDINRRLTVLEIDGRDVRNCFELGYQFLSPAAQALMQALGHLGANEVSDWTAAALADSTIGHVVNLLDELAEAHLLTVTGTAPNFHGRIHDLVLAYARERALSDGDPDDLLAALNRALGAQLALMDAAYATMHGPLERALAGSTPRWSPNDASMEIDGSAAEWFASRLPHIAQMVQRAAEVGLGEGCWELAAAPQAGLETAGYFDLWHRSHTIALAAVRKADIPEGEATLLHSLGYRALVLRNYVEAGNYLRHSAKLFSNLGHIEGQAAAMVLLSGAHRLRGDHLAAQLACKRGFALKPANERTLGELWMDLGRCQTFLNQPAEATEALRQSLDLFERSKDMCGQAKVHYDLAQNFVRRADLEAAASAFRSALRIAATIGDTLGMAYILTGLGETHARLCNSDDAYPLLFEAMDLAEQANNLHVQSRALRAVADLHLEHGLEGLAKRDLQAAERSESRRQRAGSIPNSESDQRAEGKHYRS</sequence>
<dbReference type="SMART" id="SM01043">
    <property type="entry name" value="BTAD"/>
    <property type="match status" value="1"/>
</dbReference>
<dbReference type="Pfam" id="PF03704">
    <property type="entry name" value="BTAD"/>
    <property type="match status" value="1"/>
</dbReference>
<name>A0A3M2M2U1_9ACTN</name>
<comment type="caution">
    <text evidence="8">The sequence shown here is derived from an EMBL/GenBank/DDBJ whole genome shotgun (WGS) entry which is preliminary data.</text>
</comment>
<organism evidence="8 9">
    <name type="scientific">Actinomadura harenae</name>
    <dbReference type="NCBI Taxonomy" id="2483351"/>
    <lineage>
        <taxon>Bacteria</taxon>
        <taxon>Bacillati</taxon>
        <taxon>Actinomycetota</taxon>
        <taxon>Actinomycetes</taxon>
        <taxon>Streptosporangiales</taxon>
        <taxon>Thermomonosporaceae</taxon>
        <taxon>Actinomadura</taxon>
    </lineage>
</organism>